<evidence type="ECO:0000256" key="1">
    <source>
        <dbReference type="SAM" id="SignalP"/>
    </source>
</evidence>
<sequence length="155" mass="17839">MNLNSNALKNLFLFCLLSIFSGDLMAQHMFKEKFEDCKTKRFTTEKDSISVQENEKDIIYILANNFTEENVKKIKGLLSLQIIVDTNGNSCLLSITNDTDINTKKLNIKQIIDKKLTWRKPDKKTSVLLGIKFYGTEVEKKRIGMSKEKGFHVIN</sequence>
<keyword evidence="3" id="KW-1185">Reference proteome</keyword>
<feature type="chain" id="PRO_5047218454" evidence="1">
    <location>
        <begin position="27"/>
        <end position="155"/>
    </location>
</feature>
<proteinExistence type="predicted"/>
<accession>A0ABU1A1C6</accession>
<comment type="caution">
    <text evidence="2">The sequence shown here is derived from an EMBL/GenBank/DDBJ whole genome shotgun (WGS) entry which is preliminary data.</text>
</comment>
<protein>
    <submittedName>
        <fullName evidence="2">Uncharacterized protein</fullName>
    </submittedName>
</protein>
<dbReference type="Proteomes" id="UP001230915">
    <property type="component" value="Unassembled WGS sequence"/>
</dbReference>
<dbReference type="RefSeq" id="WP_308864123.1">
    <property type="nucleotide sequence ID" value="NZ_JAVHUL010000016.1"/>
</dbReference>
<keyword evidence="1" id="KW-0732">Signal</keyword>
<organism evidence="2 3">
    <name type="scientific">Mesonia profundi</name>
    <dbReference type="NCBI Taxonomy" id="3070998"/>
    <lineage>
        <taxon>Bacteria</taxon>
        <taxon>Pseudomonadati</taxon>
        <taxon>Bacteroidota</taxon>
        <taxon>Flavobacteriia</taxon>
        <taxon>Flavobacteriales</taxon>
        <taxon>Flavobacteriaceae</taxon>
        <taxon>Mesonia</taxon>
    </lineage>
</organism>
<reference evidence="2 3" key="1">
    <citation type="submission" date="2023-08" db="EMBL/GenBank/DDBJ databases">
        <title>Mesonia sp. MT50, isolated from deep-sea sediment of the Mariana Trench.</title>
        <authorList>
            <person name="Fu H."/>
        </authorList>
    </citation>
    <scope>NUCLEOTIDE SEQUENCE [LARGE SCALE GENOMIC DNA]</scope>
    <source>
        <strain evidence="2 3">MT50</strain>
    </source>
</reference>
<dbReference type="EMBL" id="JAVHUL010000016">
    <property type="protein sequence ID" value="MDQ7917395.1"/>
    <property type="molecule type" value="Genomic_DNA"/>
</dbReference>
<evidence type="ECO:0000313" key="3">
    <source>
        <dbReference type="Proteomes" id="UP001230915"/>
    </source>
</evidence>
<evidence type="ECO:0000313" key="2">
    <source>
        <dbReference type="EMBL" id="MDQ7917395.1"/>
    </source>
</evidence>
<feature type="signal peptide" evidence="1">
    <location>
        <begin position="1"/>
        <end position="26"/>
    </location>
</feature>
<name>A0ABU1A1C6_9FLAO</name>
<gene>
    <name evidence="2" type="ORF">RBU60_07400</name>
</gene>